<evidence type="ECO:0000313" key="2">
    <source>
        <dbReference type="Proteomes" id="UP000680866"/>
    </source>
</evidence>
<accession>A0A810MTZ8</accession>
<keyword evidence="2" id="KW-1185">Reference proteome</keyword>
<dbReference type="PIRSF" id="PIRSF028291">
    <property type="entry name" value="UCP028291"/>
    <property type="match status" value="1"/>
</dbReference>
<dbReference type="Gene3D" id="3.30.310.50">
    <property type="entry name" value="Alpha-D-phosphohexomutase, C-terminal domain"/>
    <property type="match status" value="1"/>
</dbReference>
<proteinExistence type="predicted"/>
<protein>
    <recommendedName>
        <fullName evidence="3">DUF2218 domain-containing protein</fullName>
    </recommendedName>
</protein>
<organism evidence="1 2">
    <name type="scientific">Polymorphospora rubra</name>
    <dbReference type="NCBI Taxonomy" id="338584"/>
    <lineage>
        <taxon>Bacteria</taxon>
        <taxon>Bacillati</taxon>
        <taxon>Actinomycetota</taxon>
        <taxon>Actinomycetes</taxon>
        <taxon>Micromonosporales</taxon>
        <taxon>Micromonosporaceae</taxon>
        <taxon>Polymorphospora</taxon>
    </lineage>
</organism>
<dbReference type="InterPro" id="IPR014543">
    <property type="entry name" value="UCP028291"/>
</dbReference>
<dbReference type="Pfam" id="PF09981">
    <property type="entry name" value="DUF2218"/>
    <property type="match status" value="1"/>
</dbReference>
<dbReference type="Proteomes" id="UP000680866">
    <property type="component" value="Chromosome"/>
</dbReference>
<evidence type="ECO:0000313" key="1">
    <source>
        <dbReference type="EMBL" id="BCJ64667.1"/>
    </source>
</evidence>
<gene>
    <name evidence="1" type="ORF">Prubr_16880</name>
</gene>
<reference evidence="1" key="1">
    <citation type="submission" date="2020-08" db="EMBL/GenBank/DDBJ databases">
        <title>Whole genome shotgun sequence of Polymorphospora rubra NBRC 101157.</title>
        <authorList>
            <person name="Komaki H."/>
            <person name="Tamura T."/>
        </authorList>
    </citation>
    <scope>NUCLEOTIDE SEQUENCE</scope>
    <source>
        <strain evidence="1">NBRC 101157</strain>
    </source>
</reference>
<evidence type="ECO:0008006" key="3">
    <source>
        <dbReference type="Google" id="ProtNLM"/>
    </source>
</evidence>
<sequence length="97" mass="10897">MLRSEARIVTDRPGRYLAQLCRHFSHKITTEWTDERGFADFGFGTCTLLAEDGTLVLLAQGTDEPGLSRVEYVVGDHLERFAARDGLTARWSRPSPT</sequence>
<dbReference type="RefSeq" id="WP_212823308.1">
    <property type="nucleotide sequence ID" value="NZ_AP023359.1"/>
</dbReference>
<name>A0A810MTZ8_9ACTN</name>
<dbReference type="KEGG" id="pry:Prubr_16880"/>
<dbReference type="AlphaFoldDB" id="A0A810MTZ8"/>
<dbReference type="EMBL" id="AP023359">
    <property type="protein sequence ID" value="BCJ64667.1"/>
    <property type="molecule type" value="Genomic_DNA"/>
</dbReference>